<organism evidence="11 13">
    <name type="scientific">Holdemanella biformis</name>
    <dbReference type="NCBI Taxonomy" id="1735"/>
    <lineage>
        <taxon>Bacteria</taxon>
        <taxon>Bacillati</taxon>
        <taxon>Bacillota</taxon>
        <taxon>Erysipelotrichia</taxon>
        <taxon>Erysipelotrichales</taxon>
        <taxon>Erysipelotrichaceae</taxon>
        <taxon>Holdemanella</taxon>
    </lineage>
</organism>
<dbReference type="Proteomes" id="UP000265489">
    <property type="component" value="Unassembled WGS sequence"/>
</dbReference>
<dbReference type="RefSeq" id="WP_118010867.1">
    <property type="nucleotide sequence ID" value="NZ_CATXBX010000034.1"/>
</dbReference>
<evidence type="ECO:0000256" key="1">
    <source>
        <dbReference type="ARBA" id="ARBA00004876"/>
    </source>
</evidence>
<dbReference type="PANTHER" id="PTHR42811">
    <property type="entry name" value="SERINE ACETYLTRANSFERASE"/>
    <property type="match status" value="1"/>
</dbReference>
<dbReference type="FunFam" id="2.160.10.10:FF:000007">
    <property type="entry name" value="Serine acetyltransferase"/>
    <property type="match status" value="1"/>
</dbReference>
<sequence length="179" mass="19888">MSEKSKRSFIRDGLYNINRTMQLDPAAHSKWEVFWLYPHIKAIGLHRMAHWFWVHNHTFIARWVSNRARHWTGIEIHPGAVIGRGLMIDHGMGVVIGETAIIGDDCQLYHGVTLGGTGKQHVKRHPTLEDGVYIGCGAKCLGNITLKKGCRIGANAVLLKDVPEGATAVGIPARIIEKK</sequence>
<evidence type="ECO:0000256" key="4">
    <source>
        <dbReference type="ARBA" id="ARBA00018522"/>
    </source>
</evidence>
<dbReference type="InterPro" id="IPR045304">
    <property type="entry name" value="LbH_SAT"/>
</dbReference>
<dbReference type="PIRSF" id="PIRSF000441">
    <property type="entry name" value="CysE"/>
    <property type="match status" value="1"/>
</dbReference>
<dbReference type="InterPro" id="IPR011004">
    <property type="entry name" value="Trimer_LpxA-like_sf"/>
</dbReference>
<dbReference type="Gene3D" id="1.10.3130.10">
    <property type="entry name" value="serine acetyltransferase, domain 1"/>
    <property type="match status" value="1"/>
</dbReference>
<evidence type="ECO:0000313" key="12">
    <source>
        <dbReference type="EMBL" id="RHB08467.1"/>
    </source>
</evidence>
<dbReference type="InterPro" id="IPR053376">
    <property type="entry name" value="Serine_acetyltransferase"/>
</dbReference>
<protein>
    <recommendedName>
        <fullName evidence="4 10">Serine acetyltransferase</fullName>
        <ecNumber evidence="3 10">2.3.1.30</ecNumber>
    </recommendedName>
</protein>
<dbReference type="NCBIfam" id="TIGR01172">
    <property type="entry name" value="cysE"/>
    <property type="match status" value="1"/>
</dbReference>
<dbReference type="Proteomes" id="UP000285288">
    <property type="component" value="Unassembled WGS sequence"/>
</dbReference>
<gene>
    <name evidence="11" type="primary">cysE</name>
    <name evidence="12" type="ORF">DW907_03165</name>
    <name evidence="11" type="ORF">DWW32_07955</name>
</gene>
<evidence type="ECO:0000256" key="8">
    <source>
        <dbReference type="ARBA" id="ARBA00023315"/>
    </source>
</evidence>
<evidence type="ECO:0000256" key="5">
    <source>
        <dbReference type="ARBA" id="ARBA00022605"/>
    </source>
</evidence>
<evidence type="ECO:0000313" key="13">
    <source>
        <dbReference type="Proteomes" id="UP000265489"/>
    </source>
</evidence>
<proteinExistence type="inferred from homology"/>
<dbReference type="CDD" id="cd03354">
    <property type="entry name" value="LbH_SAT"/>
    <property type="match status" value="1"/>
</dbReference>
<evidence type="ECO:0000256" key="2">
    <source>
        <dbReference type="ARBA" id="ARBA00007274"/>
    </source>
</evidence>
<comment type="catalytic activity">
    <reaction evidence="9 10">
        <text>L-serine + acetyl-CoA = O-acetyl-L-serine + CoA</text>
        <dbReference type="Rhea" id="RHEA:24560"/>
        <dbReference type="ChEBI" id="CHEBI:33384"/>
        <dbReference type="ChEBI" id="CHEBI:57287"/>
        <dbReference type="ChEBI" id="CHEBI:57288"/>
        <dbReference type="ChEBI" id="CHEBI:58340"/>
        <dbReference type="EC" id="2.3.1.30"/>
    </reaction>
</comment>
<comment type="caution">
    <text evidence="11">The sequence shown here is derived from an EMBL/GenBank/DDBJ whole genome shotgun (WGS) entry which is preliminary data.</text>
</comment>
<dbReference type="UniPathway" id="UPA00136">
    <property type="reaction ID" value="UER00199"/>
</dbReference>
<name>A0A395WBH9_9FIRM</name>
<dbReference type="GO" id="GO:0006535">
    <property type="term" value="P:cysteine biosynthetic process from serine"/>
    <property type="evidence" value="ECO:0007669"/>
    <property type="project" value="InterPro"/>
</dbReference>
<dbReference type="NCBIfam" id="NF041874">
    <property type="entry name" value="EPS_EpsC"/>
    <property type="match status" value="1"/>
</dbReference>
<keyword evidence="8 10" id="KW-0012">Acyltransferase</keyword>
<dbReference type="GeneID" id="66579762"/>
<dbReference type="GO" id="GO:0009001">
    <property type="term" value="F:serine O-acetyltransferase activity"/>
    <property type="evidence" value="ECO:0007669"/>
    <property type="project" value="UniProtKB-EC"/>
</dbReference>
<reference evidence="13 14" key="1">
    <citation type="submission" date="2018-08" db="EMBL/GenBank/DDBJ databases">
        <title>A genome reference for cultivated species of the human gut microbiota.</title>
        <authorList>
            <person name="Zou Y."/>
            <person name="Xue W."/>
            <person name="Luo G."/>
        </authorList>
    </citation>
    <scope>NUCLEOTIDE SEQUENCE [LARGE SCALE GENOMIC DNA]</scope>
    <source>
        <strain evidence="11 13">AF15-20</strain>
        <strain evidence="12 14">AM42-13AC</strain>
    </source>
</reference>
<accession>A0A395WBH9</accession>
<evidence type="ECO:0000256" key="6">
    <source>
        <dbReference type="ARBA" id="ARBA00022679"/>
    </source>
</evidence>
<dbReference type="Gene3D" id="2.160.10.10">
    <property type="entry name" value="Hexapeptide repeat proteins"/>
    <property type="match status" value="1"/>
</dbReference>
<comment type="pathway">
    <text evidence="1">Amino-acid biosynthesis; L-cysteine biosynthesis; L-cysteine from L-serine: step 1/2.</text>
</comment>
<dbReference type="InterPro" id="IPR005881">
    <property type="entry name" value="Ser_O-AcTrfase"/>
</dbReference>
<evidence type="ECO:0000256" key="3">
    <source>
        <dbReference type="ARBA" id="ARBA00013266"/>
    </source>
</evidence>
<comment type="similarity">
    <text evidence="2 10">Belongs to the transferase hexapeptide repeat family.</text>
</comment>
<dbReference type="EMBL" id="QRYQ01000014">
    <property type="protein sequence ID" value="RGU90968.1"/>
    <property type="molecule type" value="Genomic_DNA"/>
</dbReference>
<evidence type="ECO:0000313" key="14">
    <source>
        <dbReference type="Proteomes" id="UP000285288"/>
    </source>
</evidence>
<dbReference type="GO" id="GO:0005737">
    <property type="term" value="C:cytoplasm"/>
    <property type="evidence" value="ECO:0007669"/>
    <property type="project" value="InterPro"/>
</dbReference>
<evidence type="ECO:0000256" key="9">
    <source>
        <dbReference type="ARBA" id="ARBA00049486"/>
    </source>
</evidence>
<dbReference type="EC" id="2.3.1.30" evidence="3 10"/>
<keyword evidence="5" id="KW-0028">Amino-acid biosynthesis</keyword>
<dbReference type="SUPFAM" id="SSF51161">
    <property type="entry name" value="Trimeric LpxA-like enzymes"/>
    <property type="match status" value="1"/>
</dbReference>
<evidence type="ECO:0000256" key="7">
    <source>
        <dbReference type="ARBA" id="ARBA00023192"/>
    </source>
</evidence>
<keyword evidence="7" id="KW-0198">Cysteine biosynthesis</keyword>
<evidence type="ECO:0000256" key="10">
    <source>
        <dbReference type="PIRNR" id="PIRNR000441"/>
    </source>
</evidence>
<dbReference type="AlphaFoldDB" id="A0A395WBH9"/>
<evidence type="ECO:0000313" key="11">
    <source>
        <dbReference type="EMBL" id="RGU90968.1"/>
    </source>
</evidence>
<dbReference type="EMBL" id="QSGD01000007">
    <property type="protein sequence ID" value="RHB08467.1"/>
    <property type="molecule type" value="Genomic_DNA"/>
</dbReference>
<keyword evidence="6 10" id="KW-0808">Transferase</keyword>
<dbReference type="InterPro" id="IPR042122">
    <property type="entry name" value="Ser_AcTrfase_N_sf"/>
</dbReference>